<proteinExistence type="predicted"/>
<sequence length="95" mass="10670">MQIDLQSAGCVTGCAILPNGKMMFCDYSNQNLIALKSNGMHEFEIRLDTRAFDLAYFERENSIAVTSGFGSNVIHIIDPNSRTIKRTIQSSEYPY</sequence>
<accession>A0A8B6FFA6</accession>
<dbReference type="OrthoDB" id="6059540at2759"/>
<evidence type="ECO:0000313" key="1">
    <source>
        <dbReference type="EMBL" id="VDI47693.1"/>
    </source>
</evidence>
<dbReference type="EMBL" id="UYJE01006640">
    <property type="protein sequence ID" value="VDI47693.1"/>
    <property type="molecule type" value="Genomic_DNA"/>
</dbReference>
<protein>
    <submittedName>
        <fullName evidence="1">Uncharacterized protein</fullName>
    </submittedName>
</protein>
<name>A0A8B6FFA6_MYTGA</name>
<organism evidence="1 2">
    <name type="scientific">Mytilus galloprovincialis</name>
    <name type="common">Mediterranean mussel</name>
    <dbReference type="NCBI Taxonomy" id="29158"/>
    <lineage>
        <taxon>Eukaryota</taxon>
        <taxon>Metazoa</taxon>
        <taxon>Spiralia</taxon>
        <taxon>Lophotrochozoa</taxon>
        <taxon>Mollusca</taxon>
        <taxon>Bivalvia</taxon>
        <taxon>Autobranchia</taxon>
        <taxon>Pteriomorphia</taxon>
        <taxon>Mytilida</taxon>
        <taxon>Mytiloidea</taxon>
        <taxon>Mytilidae</taxon>
        <taxon>Mytilinae</taxon>
        <taxon>Mytilus</taxon>
    </lineage>
</organism>
<feature type="non-terminal residue" evidence="1">
    <location>
        <position position="95"/>
    </location>
</feature>
<keyword evidence="2" id="KW-1185">Reference proteome</keyword>
<dbReference type="Proteomes" id="UP000596742">
    <property type="component" value="Unassembled WGS sequence"/>
</dbReference>
<dbReference type="AlphaFoldDB" id="A0A8B6FFA6"/>
<reference evidence="1" key="1">
    <citation type="submission" date="2018-11" db="EMBL/GenBank/DDBJ databases">
        <authorList>
            <person name="Alioto T."/>
            <person name="Alioto T."/>
        </authorList>
    </citation>
    <scope>NUCLEOTIDE SEQUENCE</scope>
</reference>
<evidence type="ECO:0000313" key="2">
    <source>
        <dbReference type="Proteomes" id="UP000596742"/>
    </source>
</evidence>
<dbReference type="SUPFAM" id="SSF50969">
    <property type="entry name" value="YVTN repeat-like/Quinoprotein amine dehydrogenase"/>
    <property type="match status" value="1"/>
</dbReference>
<gene>
    <name evidence="1" type="ORF">MGAL_10B003929</name>
</gene>
<dbReference type="InterPro" id="IPR011044">
    <property type="entry name" value="Quino_amine_DH_bsu"/>
</dbReference>
<comment type="caution">
    <text evidence="1">The sequence shown here is derived from an EMBL/GenBank/DDBJ whole genome shotgun (WGS) entry which is preliminary data.</text>
</comment>